<proteinExistence type="predicted"/>
<organism evidence="1 2">
    <name type="scientific">Iningainema tapete BLCC-T55</name>
    <dbReference type="NCBI Taxonomy" id="2748662"/>
    <lineage>
        <taxon>Bacteria</taxon>
        <taxon>Bacillati</taxon>
        <taxon>Cyanobacteriota</taxon>
        <taxon>Cyanophyceae</taxon>
        <taxon>Nostocales</taxon>
        <taxon>Scytonemataceae</taxon>
        <taxon>Iningainema tapete</taxon>
    </lineage>
</organism>
<evidence type="ECO:0000313" key="2">
    <source>
        <dbReference type="Proteomes" id="UP000629098"/>
    </source>
</evidence>
<dbReference type="RefSeq" id="WP_190829927.1">
    <property type="nucleotide sequence ID" value="NZ_CAWPPI010000060.1"/>
</dbReference>
<dbReference type="EMBL" id="JACXAE010000060">
    <property type="protein sequence ID" value="MBD2773756.1"/>
    <property type="molecule type" value="Genomic_DNA"/>
</dbReference>
<keyword evidence="2" id="KW-1185">Reference proteome</keyword>
<reference evidence="1" key="1">
    <citation type="submission" date="2020-09" db="EMBL/GenBank/DDBJ databases">
        <title>Iningainema tapete sp. nov. (Scytonemataceae, Cyanobacteria) from greenhouses in central Florida (USA) produces two types of nodularin with biosynthetic potential for microcystin-LR and anabaenopeptins.</title>
        <authorList>
            <person name="Berthold D.E."/>
            <person name="Lefler F.W."/>
            <person name="Huang I.-S."/>
            <person name="Abdulla H."/>
            <person name="Zimba P.V."/>
            <person name="Laughinghouse H.D. IV."/>
        </authorList>
    </citation>
    <scope>NUCLEOTIDE SEQUENCE</scope>
    <source>
        <strain evidence="1">BLCCT55</strain>
    </source>
</reference>
<dbReference type="Proteomes" id="UP000629098">
    <property type="component" value="Unassembled WGS sequence"/>
</dbReference>
<gene>
    <name evidence="1" type="ORF">ICL16_17175</name>
</gene>
<sequence>MDFIEKELEVDILAAALGTNQQDNPELLGLLAKKLQQILPKNTRVKRRFFGLGSIQEITVFFDEYRFQVSRQRYGSLSAKVIKVVRGIVIKTTEIPFEQWNYEIAQELARLAQRSADTRNAIKKLVMHI</sequence>
<accession>A0A8J6XJN7</accession>
<name>A0A8J6XJN7_9CYAN</name>
<dbReference type="AlphaFoldDB" id="A0A8J6XJN7"/>
<evidence type="ECO:0000313" key="1">
    <source>
        <dbReference type="EMBL" id="MBD2773756.1"/>
    </source>
</evidence>
<protein>
    <submittedName>
        <fullName evidence="1">Uncharacterized protein</fullName>
    </submittedName>
</protein>
<comment type="caution">
    <text evidence="1">The sequence shown here is derived from an EMBL/GenBank/DDBJ whole genome shotgun (WGS) entry which is preliminary data.</text>
</comment>